<dbReference type="OrthoDB" id="47926at2759"/>
<dbReference type="Proteomes" id="UP000291116">
    <property type="component" value="Unassembled WGS sequence"/>
</dbReference>
<gene>
    <name evidence="4" type="ORF">PSNMU_V1.4_AUG-EV-PASAV3_0054450</name>
</gene>
<dbReference type="EMBL" id="CAACVS010000178">
    <property type="protein sequence ID" value="VEU38622.1"/>
    <property type="molecule type" value="Genomic_DNA"/>
</dbReference>
<protein>
    <recommendedName>
        <fullName evidence="2">subtilisin</fullName>
        <ecNumber evidence="2">3.4.21.62</ecNumber>
    </recommendedName>
</protein>
<comment type="catalytic activity">
    <reaction evidence="1">
        <text>Hydrolysis of proteins with broad specificity for peptide bonds, and a preference for a large uncharged residue in P1. Hydrolyzes peptide amides.</text>
        <dbReference type="EC" id="3.4.21.62"/>
    </reaction>
</comment>
<dbReference type="InterPro" id="IPR036852">
    <property type="entry name" value="Peptidase_S8/S53_dom_sf"/>
</dbReference>
<evidence type="ECO:0000313" key="5">
    <source>
        <dbReference type="Proteomes" id="UP000291116"/>
    </source>
</evidence>
<reference evidence="4 5" key="1">
    <citation type="submission" date="2019-01" db="EMBL/GenBank/DDBJ databases">
        <authorList>
            <person name="Ferrante I. M."/>
        </authorList>
    </citation>
    <scope>NUCLEOTIDE SEQUENCE [LARGE SCALE GENOMIC DNA]</scope>
    <source>
        <strain evidence="4 5">B856</strain>
    </source>
</reference>
<dbReference type="GO" id="GO:0004252">
    <property type="term" value="F:serine-type endopeptidase activity"/>
    <property type="evidence" value="ECO:0007669"/>
    <property type="project" value="UniProtKB-EC"/>
</dbReference>
<dbReference type="SUPFAM" id="SSF52743">
    <property type="entry name" value="Subtilisin-like"/>
    <property type="match status" value="1"/>
</dbReference>
<evidence type="ECO:0000313" key="4">
    <source>
        <dbReference type="EMBL" id="VEU38622.1"/>
    </source>
</evidence>
<organism evidence="4 5">
    <name type="scientific">Pseudo-nitzschia multistriata</name>
    <dbReference type="NCBI Taxonomy" id="183589"/>
    <lineage>
        <taxon>Eukaryota</taxon>
        <taxon>Sar</taxon>
        <taxon>Stramenopiles</taxon>
        <taxon>Ochrophyta</taxon>
        <taxon>Bacillariophyta</taxon>
        <taxon>Bacillariophyceae</taxon>
        <taxon>Bacillariophycidae</taxon>
        <taxon>Bacillariales</taxon>
        <taxon>Bacillariaceae</taxon>
        <taxon>Pseudo-nitzschia</taxon>
    </lineage>
</organism>
<evidence type="ECO:0000256" key="2">
    <source>
        <dbReference type="ARBA" id="ARBA00023619"/>
    </source>
</evidence>
<dbReference type="GO" id="GO:0006508">
    <property type="term" value="P:proteolysis"/>
    <property type="evidence" value="ECO:0007669"/>
    <property type="project" value="InterPro"/>
</dbReference>
<dbReference type="EC" id="3.4.21.62" evidence="2"/>
<proteinExistence type="predicted"/>
<keyword evidence="5" id="KW-1185">Reference proteome</keyword>
<feature type="region of interest" description="Disordered" evidence="3">
    <location>
        <begin position="573"/>
        <end position="597"/>
    </location>
</feature>
<accession>A0A448Z984</accession>
<sequence length="694" mass="74727">MVRSAPIVGKAETERDGREMNENMHRIVEDFNYSTFSRSLNRTLIAEKYGVSWRSETSNEIGVKIIYSGADPNANAASALDATLSETGVCQNLDCRDFMCIGWCDITALGKNGVIESLAEVSHIIALMMPETNSFTGSGSIQTQAIAAMQINTMLRKYPELTGKGVKIGIISDSFNARAGTLAGRNVAVNGTSEEADIESGDLPGGDQRVKVLTEVEPDFPFPVSDEGRASAQLIYDLVPDAEIVFSSGFLNAGGFFASAIEELVEYGCDVIVDDVRADGFEPIFQLGPTPKAADNAATVDGVAYFTVARNLASRSWENRGFKDTACPNNPIFDDYISCHDFGNGNPLQRIAKFAPNPLTFYWDDPWTSVSGLPGPESDLDIFAVDIETGDILKRSATVNSGGDAVEQLVFPPQFFNLVIAKSSGPSPSLIKWIDRGLTSSDPPAESATLTGTGLAPGVAAVGAASEKQVFGQLELEPFSSQGGIPLIFNDDGQRFPQEIVLKQPRFVASDGSYNTFFGYLEPYEFSIGEQALRVPPRFYGTSCSVVNAAAVGVILIQAMSLFPGERRLLNSKKTKKTGEEGGVNSTSAKNESEEDQDVRKGFSLPFDVYKIMEDTAIDMNEGGFDFLSGFGFINAFDAVEMVVQKARKGTKSKKASKKSGRIESVSTECPVESFLGPIGSYFDDSYVANATLS</sequence>
<evidence type="ECO:0000256" key="1">
    <source>
        <dbReference type="ARBA" id="ARBA00023529"/>
    </source>
</evidence>
<name>A0A448Z984_9STRA</name>
<dbReference type="AlphaFoldDB" id="A0A448Z984"/>
<evidence type="ECO:0000256" key="3">
    <source>
        <dbReference type="SAM" id="MobiDB-lite"/>
    </source>
</evidence>